<protein>
    <recommendedName>
        <fullName evidence="4">Small ribosomal subunit protein mS41</fullName>
    </recommendedName>
</protein>
<evidence type="ECO:0000256" key="4">
    <source>
        <dbReference type="ARBA" id="ARBA00035129"/>
    </source>
</evidence>
<evidence type="ECO:0000256" key="5">
    <source>
        <dbReference type="SAM" id="MobiDB-lite"/>
    </source>
</evidence>
<dbReference type="PANTHER" id="PTHR28235:SF1">
    <property type="entry name" value="SMALL RIBOSOMAL SUBUNIT PROTEIN MS41"/>
    <property type="match status" value="1"/>
</dbReference>
<dbReference type="OrthoDB" id="18595at2759"/>
<proteinExistence type="inferred from homology"/>
<gene>
    <name evidence="7" type="ORF">F5147DRAFT_684472</name>
</gene>
<dbReference type="EMBL" id="JABBWM010000015">
    <property type="protein sequence ID" value="KAG2112276.1"/>
    <property type="molecule type" value="Genomic_DNA"/>
</dbReference>
<dbReference type="Pfam" id="PF09597">
    <property type="entry name" value="SAM_Ribosomal_mS41"/>
    <property type="match status" value="1"/>
</dbReference>
<dbReference type="GeneID" id="64698858"/>
<accession>A0A9P7FCK1</accession>
<keyword evidence="8" id="KW-1185">Reference proteome</keyword>
<dbReference type="InterPro" id="IPR039603">
    <property type="entry name" value="Ribosomal_mS41"/>
</dbReference>
<dbReference type="GO" id="GO:0005739">
    <property type="term" value="C:mitochondrion"/>
    <property type="evidence" value="ECO:0007669"/>
    <property type="project" value="UniProtKB-SubCell"/>
</dbReference>
<name>A0A9P7FCK1_9AGAM</name>
<dbReference type="SMART" id="SM01238">
    <property type="entry name" value="IGR"/>
    <property type="match status" value="1"/>
</dbReference>
<evidence type="ECO:0000256" key="1">
    <source>
        <dbReference type="ARBA" id="ARBA00004173"/>
    </source>
</evidence>
<sequence length="141" mass="16398">MFRISLSKVPLSRHVFPSIQNTQSRTVTTVRCDVPRRADIPSPRGPGKISTPQDFLKAIGRSSETKISIDSWDAFWRTSGWDMKNAGLSIQDRRYILWCMEKFRQNKPIEGFAHEERPKKKIRGRGPAVQFGKRIRSRRDR</sequence>
<dbReference type="AlphaFoldDB" id="A0A9P7FCK1"/>
<dbReference type="Proteomes" id="UP000823399">
    <property type="component" value="Unassembled WGS sequence"/>
</dbReference>
<organism evidence="7 8">
    <name type="scientific">Suillus discolor</name>
    <dbReference type="NCBI Taxonomy" id="1912936"/>
    <lineage>
        <taxon>Eukaryota</taxon>
        <taxon>Fungi</taxon>
        <taxon>Dikarya</taxon>
        <taxon>Basidiomycota</taxon>
        <taxon>Agaricomycotina</taxon>
        <taxon>Agaricomycetes</taxon>
        <taxon>Agaricomycetidae</taxon>
        <taxon>Boletales</taxon>
        <taxon>Suillineae</taxon>
        <taxon>Suillaceae</taxon>
        <taxon>Suillus</taxon>
    </lineage>
</organism>
<comment type="similarity">
    <text evidence="2">Belongs to the mitochondrion-specific ribosomal protein mS41 family.</text>
</comment>
<comment type="subcellular location">
    <subcellularLocation>
        <location evidence="1">Mitochondrion</location>
    </subcellularLocation>
</comment>
<evidence type="ECO:0000256" key="2">
    <source>
        <dbReference type="ARBA" id="ARBA00010492"/>
    </source>
</evidence>
<evidence type="ECO:0000259" key="6">
    <source>
        <dbReference type="SMART" id="SM01238"/>
    </source>
</evidence>
<keyword evidence="3" id="KW-0496">Mitochondrion</keyword>
<feature type="region of interest" description="Disordered" evidence="5">
    <location>
        <begin position="111"/>
        <end position="141"/>
    </location>
</feature>
<feature type="domain" description="Small ribosomal subunit protein mS41 SAM" evidence="6">
    <location>
        <begin position="52"/>
        <end position="106"/>
    </location>
</feature>
<evidence type="ECO:0000313" key="8">
    <source>
        <dbReference type="Proteomes" id="UP000823399"/>
    </source>
</evidence>
<evidence type="ECO:0000313" key="7">
    <source>
        <dbReference type="EMBL" id="KAG2112276.1"/>
    </source>
</evidence>
<evidence type="ECO:0000256" key="3">
    <source>
        <dbReference type="ARBA" id="ARBA00023128"/>
    </source>
</evidence>
<dbReference type="PANTHER" id="PTHR28235">
    <property type="entry name" value="PROTEIN FYV4, MITOCHONDRIAL"/>
    <property type="match status" value="1"/>
</dbReference>
<comment type="caution">
    <text evidence="7">The sequence shown here is derived from an EMBL/GenBank/DDBJ whole genome shotgun (WGS) entry which is preliminary data.</text>
</comment>
<dbReference type="RefSeq" id="XP_041295207.1">
    <property type="nucleotide sequence ID" value="XM_041436599.1"/>
</dbReference>
<reference evidence="7" key="1">
    <citation type="journal article" date="2020" name="New Phytol.">
        <title>Comparative genomics reveals dynamic genome evolution in host specialist ectomycorrhizal fungi.</title>
        <authorList>
            <person name="Lofgren L.A."/>
            <person name="Nguyen N.H."/>
            <person name="Vilgalys R."/>
            <person name="Ruytinx J."/>
            <person name="Liao H.L."/>
            <person name="Branco S."/>
            <person name="Kuo A."/>
            <person name="LaButti K."/>
            <person name="Lipzen A."/>
            <person name="Andreopoulos W."/>
            <person name="Pangilinan J."/>
            <person name="Riley R."/>
            <person name="Hundley H."/>
            <person name="Na H."/>
            <person name="Barry K."/>
            <person name="Grigoriev I.V."/>
            <person name="Stajich J.E."/>
            <person name="Kennedy P.G."/>
        </authorList>
    </citation>
    <scope>NUCLEOTIDE SEQUENCE</scope>
    <source>
        <strain evidence="7">FC423</strain>
    </source>
</reference>
<dbReference type="InterPro" id="IPR019083">
    <property type="entry name" value="SAM_Ribosomal_mS41"/>
</dbReference>